<dbReference type="GO" id="GO:0005886">
    <property type="term" value="C:plasma membrane"/>
    <property type="evidence" value="ECO:0000318"/>
    <property type="project" value="GO_Central"/>
</dbReference>
<feature type="chain" id="PRO_5040373606" description="Phytocyanin domain-containing protein" evidence="9">
    <location>
        <begin position="23"/>
        <end position="171"/>
    </location>
</feature>
<evidence type="ECO:0000256" key="4">
    <source>
        <dbReference type="ARBA" id="ARBA00023136"/>
    </source>
</evidence>
<protein>
    <recommendedName>
        <fullName evidence="10">Phytocyanin domain-containing protein</fullName>
    </recommendedName>
</protein>
<dbReference type="InterPro" id="IPR008972">
    <property type="entry name" value="Cupredoxin"/>
</dbReference>
<dbReference type="Gramene" id="rna-gnl|WGS:NBSK|LSAT_4X111981_mrna">
    <property type="protein sequence ID" value="cds-PLY63271.1"/>
    <property type="gene ID" value="gene-LSAT_4X111981"/>
</dbReference>
<proteinExistence type="inferred from homology"/>
<organism evidence="11 12">
    <name type="scientific">Lactuca sativa</name>
    <name type="common">Garden lettuce</name>
    <dbReference type="NCBI Taxonomy" id="4236"/>
    <lineage>
        <taxon>Eukaryota</taxon>
        <taxon>Viridiplantae</taxon>
        <taxon>Streptophyta</taxon>
        <taxon>Embryophyta</taxon>
        <taxon>Tracheophyta</taxon>
        <taxon>Spermatophyta</taxon>
        <taxon>Magnoliopsida</taxon>
        <taxon>eudicotyledons</taxon>
        <taxon>Gunneridae</taxon>
        <taxon>Pentapetalae</taxon>
        <taxon>asterids</taxon>
        <taxon>campanulids</taxon>
        <taxon>Asterales</taxon>
        <taxon>Asteraceae</taxon>
        <taxon>Cichorioideae</taxon>
        <taxon>Cichorieae</taxon>
        <taxon>Lactucinae</taxon>
        <taxon>Lactuca</taxon>
    </lineage>
</organism>
<keyword evidence="6" id="KW-0325">Glycoprotein</keyword>
<dbReference type="EMBL" id="NBSK02000004">
    <property type="protein sequence ID" value="KAJ0209310.1"/>
    <property type="molecule type" value="Genomic_DNA"/>
</dbReference>
<dbReference type="Pfam" id="PF02298">
    <property type="entry name" value="Cu_bind_like"/>
    <property type="match status" value="1"/>
</dbReference>
<dbReference type="GO" id="GO:0098552">
    <property type="term" value="C:side of membrane"/>
    <property type="evidence" value="ECO:0007669"/>
    <property type="project" value="UniProtKB-KW"/>
</dbReference>
<evidence type="ECO:0000259" key="10">
    <source>
        <dbReference type="PROSITE" id="PS51485"/>
    </source>
</evidence>
<keyword evidence="3 9" id="KW-0732">Signal</keyword>
<dbReference type="FunFam" id="2.60.40.420:FF:000010">
    <property type="entry name" value="Early nodulin-like protein 1"/>
    <property type="match status" value="1"/>
</dbReference>
<gene>
    <name evidence="11" type="ORF">LSAT_V11C400202000</name>
</gene>
<accession>A0A9R1VQZ6</accession>
<evidence type="ECO:0000256" key="6">
    <source>
        <dbReference type="ARBA" id="ARBA00023180"/>
    </source>
</evidence>
<evidence type="ECO:0000313" key="11">
    <source>
        <dbReference type="EMBL" id="KAJ0209310.1"/>
    </source>
</evidence>
<evidence type="ECO:0000313" key="12">
    <source>
        <dbReference type="Proteomes" id="UP000235145"/>
    </source>
</evidence>
<sequence>MKNTITIFMAVAFFSSILTVYSIEFQVGGDKGWVIPTSKDSTDLYDVWASKNRFNINDTLHFAYKKDSVLVVSKEEHAKCKSSHPIFFSNNGDTTFEIDRSGYFYFISGVSGHCERGLKMIVKVLEHGNIAQTANQTSTNSSEAVSLKMDSTVCSQIVIIVGLISMLTVFV</sequence>
<comment type="caution">
    <text evidence="11">The sequence shown here is derived from an EMBL/GenBank/DDBJ whole genome shotgun (WGS) entry which is preliminary data.</text>
</comment>
<evidence type="ECO:0000256" key="5">
    <source>
        <dbReference type="ARBA" id="ARBA00023157"/>
    </source>
</evidence>
<evidence type="ECO:0000256" key="7">
    <source>
        <dbReference type="ARBA" id="ARBA00023288"/>
    </source>
</evidence>
<dbReference type="OrthoDB" id="959565at2759"/>
<evidence type="ECO:0000256" key="1">
    <source>
        <dbReference type="ARBA" id="ARBA00004609"/>
    </source>
</evidence>
<feature type="domain" description="Phytocyanin" evidence="10">
    <location>
        <begin position="23"/>
        <end position="126"/>
    </location>
</feature>
<dbReference type="AlphaFoldDB" id="A0A9R1VQZ6"/>
<keyword evidence="7" id="KW-0449">Lipoprotein</keyword>
<name>A0A9R1VQZ6_LACSA</name>
<feature type="signal peptide" evidence="9">
    <location>
        <begin position="1"/>
        <end position="22"/>
    </location>
</feature>
<evidence type="ECO:0000256" key="8">
    <source>
        <dbReference type="ARBA" id="ARBA00035011"/>
    </source>
</evidence>
<evidence type="ECO:0000256" key="2">
    <source>
        <dbReference type="ARBA" id="ARBA00022622"/>
    </source>
</evidence>
<dbReference type="InterPro" id="IPR003245">
    <property type="entry name" value="Phytocyanin_dom"/>
</dbReference>
<dbReference type="GO" id="GO:0009055">
    <property type="term" value="F:electron transfer activity"/>
    <property type="evidence" value="ECO:0007669"/>
    <property type="project" value="InterPro"/>
</dbReference>
<reference evidence="11 12" key="1">
    <citation type="journal article" date="2017" name="Nat. Commun.">
        <title>Genome assembly with in vitro proximity ligation data and whole-genome triplication in lettuce.</title>
        <authorList>
            <person name="Reyes-Chin-Wo S."/>
            <person name="Wang Z."/>
            <person name="Yang X."/>
            <person name="Kozik A."/>
            <person name="Arikit S."/>
            <person name="Song C."/>
            <person name="Xia L."/>
            <person name="Froenicke L."/>
            <person name="Lavelle D.O."/>
            <person name="Truco M.J."/>
            <person name="Xia R."/>
            <person name="Zhu S."/>
            <person name="Xu C."/>
            <person name="Xu H."/>
            <person name="Xu X."/>
            <person name="Cox K."/>
            <person name="Korf I."/>
            <person name="Meyers B.C."/>
            <person name="Michelmore R.W."/>
        </authorList>
    </citation>
    <scope>NUCLEOTIDE SEQUENCE [LARGE SCALE GENOMIC DNA]</scope>
    <source>
        <strain evidence="12">cv. Salinas</strain>
        <tissue evidence="11">Seedlings</tissue>
    </source>
</reference>
<comment type="similarity">
    <text evidence="8">Belongs to the early nodulin-like (ENODL) family.</text>
</comment>
<evidence type="ECO:0000256" key="3">
    <source>
        <dbReference type="ARBA" id="ARBA00022729"/>
    </source>
</evidence>
<dbReference type="Proteomes" id="UP000235145">
    <property type="component" value="Unassembled WGS sequence"/>
</dbReference>
<dbReference type="InterPro" id="IPR039391">
    <property type="entry name" value="Phytocyanin-like"/>
</dbReference>
<evidence type="ECO:0000256" key="9">
    <source>
        <dbReference type="SAM" id="SignalP"/>
    </source>
</evidence>
<comment type="subcellular location">
    <subcellularLocation>
        <location evidence="1">Cell membrane</location>
        <topology evidence="1">Lipid-anchor</topology>
        <topology evidence="1">GPI-anchor</topology>
    </subcellularLocation>
</comment>
<dbReference type="Gene3D" id="2.60.40.420">
    <property type="entry name" value="Cupredoxins - blue copper proteins"/>
    <property type="match status" value="1"/>
</dbReference>
<keyword evidence="2" id="KW-0336">GPI-anchor</keyword>
<dbReference type="PANTHER" id="PTHR33021:SF289">
    <property type="entry name" value="EARLY NODULIN-LIKE PROTEIN 5-RELATED"/>
    <property type="match status" value="1"/>
</dbReference>
<keyword evidence="4" id="KW-0472">Membrane</keyword>
<dbReference type="SUPFAM" id="SSF49503">
    <property type="entry name" value="Cupredoxins"/>
    <property type="match status" value="1"/>
</dbReference>
<dbReference type="PROSITE" id="PS51485">
    <property type="entry name" value="PHYTOCYANIN"/>
    <property type="match status" value="1"/>
</dbReference>
<keyword evidence="5" id="KW-1015">Disulfide bond</keyword>
<keyword evidence="12" id="KW-1185">Reference proteome</keyword>
<dbReference type="PANTHER" id="PTHR33021">
    <property type="entry name" value="BLUE COPPER PROTEIN"/>
    <property type="match status" value="1"/>
</dbReference>